<dbReference type="Pfam" id="PF17064">
    <property type="entry name" value="QVR"/>
    <property type="match status" value="1"/>
</dbReference>
<dbReference type="CDD" id="cd23590">
    <property type="entry name" value="TFP_LU_ECD_Bou"/>
    <property type="match status" value="1"/>
</dbReference>
<dbReference type="PANTHER" id="PTHR33562">
    <property type="entry name" value="ATILLA, ISOFORM B-RELATED-RELATED"/>
    <property type="match status" value="1"/>
</dbReference>
<keyword evidence="2" id="KW-0325">Glycoprotein</keyword>
<keyword evidence="1 3" id="KW-0732">Signal</keyword>
<evidence type="ECO:0000256" key="1">
    <source>
        <dbReference type="ARBA" id="ARBA00022729"/>
    </source>
</evidence>
<sequence length="138" mass="15246">METYVTLAIVLLFLHTLIEGGESIQCYDCNSVTDPACTENYDHGRDALEPMDCGGLNGATYCIKTIGIYGGQIGTRRFCSSRDMGSYCQYVKFVDDDRRHRACIYTCARDDCNGATYLRLSSLVVVTAFAAALRSTFC</sequence>
<protein>
    <submittedName>
        <fullName evidence="5">Uncharacterized protein LOC106818818</fullName>
    </submittedName>
</protein>
<dbReference type="InterPro" id="IPR050975">
    <property type="entry name" value="Sleep_regulator"/>
</dbReference>
<feature type="chain" id="PRO_5045827660" evidence="3">
    <location>
        <begin position="24"/>
        <end position="138"/>
    </location>
</feature>
<name>A0ABM1F3F6_PRICU</name>
<organism evidence="4 5">
    <name type="scientific">Priapulus caudatus</name>
    <name type="common">Priapulid worm</name>
    <dbReference type="NCBI Taxonomy" id="37621"/>
    <lineage>
        <taxon>Eukaryota</taxon>
        <taxon>Metazoa</taxon>
        <taxon>Ecdysozoa</taxon>
        <taxon>Scalidophora</taxon>
        <taxon>Priapulida</taxon>
        <taxon>Priapulimorpha</taxon>
        <taxon>Priapulimorphida</taxon>
        <taxon>Priapulidae</taxon>
        <taxon>Priapulus</taxon>
    </lineage>
</organism>
<reference evidence="5" key="1">
    <citation type="submission" date="2025-08" db="UniProtKB">
        <authorList>
            <consortium name="RefSeq"/>
        </authorList>
    </citation>
    <scope>IDENTIFICATION</scope>
</reference>
<feature type="signal peptide" evidence="3">
    <location>
        <begin position="1"/>
        <end position="23"/>
    </location>
</feature>
<dbReference type="PANTHER" id="PTHR33562:SF18">
    <property type="entry name" value="BOUDIN-RELATED"/>
    <property type="match status" value="1"/>
</dbReference>
<evidence type="ECO:0000256" key="3">
    <source>
        <dbReference type="SAM" id="SignalP"/>
    </source>
</evidence>
<dbReference type="InterPro" id="IPR045860">
    <property type="entry name" value="Snake_toxin-like_sf"/>
</dbReference>
<evidence type="ECO:0000256" key="2">
    <source>
        <dbReference type="ARBA" id="ARBA00023180"/>
    </source>
</evidence>
<dbReference type="InterPro" id="IPR031424">
    <property type="entry name" value="QVR-like"/>
</dbReference>
<evidence type="ECO:0000313" key="4">
    <source>
        <dbReference type="Proteomes" id="UP000695022"/>
    </source>
</evidence>
<dbReference type="RefSeq" id="XP_014678977.1">
    <property type="nucleotide sequence ID" value="XM_014823491.1"/>
</dbReference>
<gene>
    <name evidence="5" type="primary">LOC106818818</name>
</gene>
<dbReference type="GeneID" id="106818818"/>
<accession>A0ABM1F3F6</accession>
<keyword evidence="4" id="KW-1185">Reference proteome</keyword>
<dbReference type="SUPFAM" id="SSF57302">
    <property type="entry name" value="Snake toxin-like"/>
    <property type="match status" value="1"/>
</dbReference>
<evidence type="ECO:0000313" key="5">
    <source>
        <dbReference type="RefSeq" id="XP_014678977.1"/>
    </source>
</evidence>
<dbReference type="Proteomes" id="UP000695022">
    <property type="component" value="Unplaced"/>
</dbReference>
<proteinExistence type="predicted"/>